<accession>A0ABD5VI43</accession>
<dbReference type="Proteomes" id="UP001596395">
    <property type="component" value="Unassembled WGS sequence"/>
</dbReference>
<dbReference type="InterPro" id="IPR036390">
    <property type="entry name" value="WH_DNA-bd_sf"/>
</dbReference>
<dbReference type="SUPFAM" id="SSF46785">
    <property type="entry name" value="Winged helix' DNA-binding domain"/>
    <property type="match status" value="1"/>
</dbReference>
<dbReference type="AlphaFoldDB" id="A0ABD5VI43"/>
<gene>
    <name evidence="3" type="ORF">ACFQGB_17735</name>
</gene>
<dbReference type="Pfam" id="PF24038">
    <property type="entry name" value="DUF7347"/>
    <property type="match status" value="1"/>
</dbReference>
<dbReference type="InterPro" id="IPR036388">
    <property type="entry name" value="WH-like_DNA-bd_sf"/>
</dbReference>
<comment type="caution">
    <text evidence="3">The sequence shown here is derived from an EMBL/GenBank/DDBJ whole genome shotgun (WGS) entry which is preliminary data.</text>
</comment>
<evidence type="ECO:0000259" key="2">
    <source>
        <dbReference type="Pfam" id="PF24042"/>
    </source>
</evidence>
<evidence type="ECO:0000259" key="1">
    <source>
        <dbReference type="Pfam" id="PF24038"/>
    </source>
</evidence>
<evidence type="ECO:0000313" key="3">
    <source>
        <dbReference type="EMBL" id="MFC6954711.1"/>
    </source>
</evidence>
<evidence type="ECO:0000313" key="4">
    <source>
        <dbReference type="Proteomes" id="UP001596395"/>
    </source>
</evidence>
<dbReference type="Gene3D" id="1.10.10.10">
    <property type="entry name" value="Winged helix-like DNA-binding domain superfamily/Winged helix DNA-binding domain"/>
    <property type="match status" value="1"/>
</dbReference>
<dbReference type="EMBL" id="JBHSXN010000003">
    <property type="protein sequence ID" value="MFC6954711.1"/>
    <property type="molecule type" value="Genomic_DNA"/>
</dbReference>
<dbReference type="InterPro" id="IPR055775">
    <property type="entry name" value="DUF7351"/>
</dbReference>
<protein>
    <submittedName>
        <fullName evidence="3">ArsR/SmtB family transcription factor</fullName>
    </submittedName>
</protein>
<reference evidence="3 4" key="1">
    <citation type="journal article" date="2019" name="Int. J. Syst. Evol. Microbiol.">
        <title>The Global Catalogue of Microorganisms (GCM) 10K type strain sequencing project: providing services to taxonomists for standard genome sequencing and annotation.</title>
        <authorList>
            <consortium name="The Broad Institute Genomics Platform"/>
            <consortium name="The Broad Institute Genome Sequencing Center for Infectious Disease"/>
            <person name="Wu L."/>
            <person name="Ma J."/>
        </authorList>
    </citation>
    <scope>NUCLEOTIDE SEQUENCE [LARGE SCALE GENOMIC DNA]</scope>
    <source>
        <strain evidence="3 4">GX26</strain>
    </source>
</reference>
<sequence>MTDVGGESPVEPADAFGALASEHRVAVLRAFADAERDGDRTLSFTEIYDALELDSTSQLSYHLDHLEGVFLRRSEEGYALNRAGEDVMRAVLAGSFTETPTFEPLSLSGECPGCPGTAFEATYEDGLLTVRCVDCEMRIVTYDLPPAAVVGRSERQVLEACDSRVRHEYAVAVGGTCAKCGGVAAVRVEERESRGRTDAYAVAHCERCNNRVFAPVAAHVLFHPAVVAFYWRHGVDSTAIPFWDIGRYLDAWDVEVTGLESGEPSVSVTVRYAGESLALSMDADLSVAVVASTGAE</sequence>
<dbReference type="Pfam" id="PF24042">
    <property type="entry name" value="DUF7351"/>
    <property type="match status" value="1"/>
</dbReference>
<feature type="domain" description="DUF7347" evidence="1">
    <location>
        <begin position="12"/>
        <end position="91"/>
    </location>
</feature>
<dbReference type="RefSeq" id="WP_336351647.1">
    <property type="nucleotide sequence ID" value="NZ_JAZAQL010000003.1"/>
</dbReference>
<keyword evidence="4" id="KW-1185">Reference proteome</keyword>
<feature type="domain" description="DUF7351" evidence="2">
    <location>
        <begin position="109"/>
        <end position="287"/>
    </location>
</feature>
<name>A0ABD5VI43_9EURY</name>
<organism evidence="3 4">
    <name type="scientific">Halorubellus litoreus</name>
    <dbReference type="NCBI Taxonomy" id="755308"/>
    <lineage>
        <taxon>Archaea</taxon>
        <taxon>Methanobacteriati</taxon>
        <taxon>Methanobacteriota</taxon>
        <taxon>Stenosarchaea group</taxon>
        <taxon>Halobacteria</taxon>
        <taxon>Halobacteriales</taxon>
        <taxon>Halorubellaceae</taxon>
        <taxon>Halorubellus</taxon>
    </lineage>
</organism>
<dbReference type="InterPro" id="IPR055771">
    <property type="entry name" value="DUF7347"/>
</dbReference>
<proteinExistence type="predicted"/>